<keyword evidence="2" id="KW-1133">Transmembrane helix</keyword>
<evidence type="ECO:0000256" key="1">
    <source>
        <dbReference type="SAM" id="MobiDB-lite"/>
    </source>
</evidence>
<accession>A0ABW4SJB2</accession>
<feature type="chain" id="PRO_5046204597" description="LPXTG-motif cell wall anchor domain-containing protein" evidence="3">
    <location>
        <begin position="28"/>
        <end position="286"/>
    </location>
</feature>
<sequence>MIKLLRPFTFLILISAISFYPMSSVLADGENGIDKKDIDISLTPNDTLFNISNMKPGDWAPRSITVKNSGNNDFDYHMELQNKGDHKLFNELLLEVKAGDKELYQGKMAGFKSIPTRSLKSSKEESLELTIRFPEHLGNDFQGVQSEFVFTFSVKGKNSDSVQASTQGLIDSDSPIPVVLSELDTSSESSESGELGELNETSELGELSESNESNELGELGDLTESSELSGLKGTNSLGNLSPSNLPATSTNIFNLMLFGSALIVSGMVLMIVRHFRRIREAQESLK</sequence>
<dbReference type="RefSeq" id="WP_381538048.1">
    <property type="nucleotide sequence ID" value="NZ_JBHUGI010000032.1"/>
</dbReference>
<evidence type="ECO:0000256" key="3">
    <source>
        <dbReference type="SAM" id="SignalP"/>
    </source>
</evidence>
<dbReference type="EMBL" id="JBHUGI010000032">
    <property type="protein sequence ID" value="MFD1928587.1"/>
    <property type="molecule type" value="Genomic_DNA"/>
</dbReference>
<keyword evidence="5" id="KW-1185">Reference proteome</keyword>
<feature type="transmembrane region" description="Helical" evidence="2">
    <location>
        <begin position="252"/>
        <end position="272"/>
    </location>
</feature>
<keyword evidence="2" id="KW-0812">Transmembrane</keyword>
<feature type="signal peptide" evidence="3">
    <location>
        <begin position="1"/>
        <end position="27"/>
    </location>
</feature>
<gene>
    <name evidence="4" type="ORF">ACFSFY_11155</name>
</gene>
<evidence type="ECO:0000313" key="5">
    <source>
        <dbReference type="Proteomes" id="UP001597218"/>
    </source>
</evidence>
<protein>
    <recommendedName>
        <fullName evidence="6">LPXTG-motif cell wall anchor domain-containing protein</fullName>
    </recommendedName>
</protein>
<feature type="region of interest" description="Disordered" evidence="1">
    <location>
        <begin position="183"/>
        <end position="217"/>
    </location>
</feature>
<evidence type="ECO:0000313" key="4">
    <source>
        <dbReference type="EMBL" id="MFD1928587.1"/>
    </source>
</evidence>
<keyword evidence="2" id="KW-0472">Membrane</keyword>
<name>A0ABW4SJB2_9BACL</name>
<comment type="caution">
    <text evidence="4">The sequence shown here is derived from an EMBL/GenBank/DDBJ whole genome shotgun (WGS) entry which is preliminary data.</text>
</comment>
<evidence type="ECO:0008006" key="6">
    <source>
        <dbReference type="Google" id="ProtNLM"/>
    </source>
</evidence>
<organism evidence="4 5">
    <name type="scientific">Sporosarcina siberiensis</name>
    <dbReference type="NCBI Taxonomy" id="1365606"/>
    <lineage>
        <taxon>Bacteria</taxon>
        <taxon>Bacillati</taxon>
        <taxon>Bacillota</taxon>
        <taxon>Bacilli</taxon>
        <taxon>Bacillales</taxon>
        <taxon>Caryophanaceae</taxon>
        <taxon>Sporosarcina</taxon>
    </lineage>
</organism>
<keyword evidence="3" id="KW-0732">Signal</keyword>
<proteinExistence type="predicted"/>
<dbReference type="Proteomes" id="UP001597218">
    <property type="component" value="Unassembled WGS sequence"/>
</dbReference>
<reference evidence="5" key="1">
    <citation type="journal article" date="2019" name="Int. J. Syst. Evol. Microbiol.">
        <title>The Global Catalogue of Microorganisms (GCM) 10K type strain sequencing project: providing services to taxonomists for standard genome sequencing and annotation.</title>
        <authorList>
            <consortium name="The Broad Institute Genomics Platform"/>
            <consortium name="The Broad Institute Genome Sequencing Center for Infectious Disease"/>
            <person name="Wu L."/>
            <person name="Ma J."/>
        </authorList>
    </citation>
    <scope>NUCLEOTIDE SEQUENCE [LARGE SCALE GENOMIC DNA]</scope>
    <source>
        <strain evidence="5">CGMCC 4.7177</strain>
    </source>
</reference>
<evidence type="ECO:0000256" key="2">
    <source>
        <dbReference type="SAM" id="Phobius"/>
    </source>
</evidence>